<feature type="domain" description="NACHT" evidence="4">
    <location>
        <begin position="648"/>
        <end position="774"/>
    </location>
</feature>
<dbReference type="Pfam" id="PF05729">
    <property type="entry name" value="NACHT"/>
    <property type="match status" value="1"/>
</dbReference>
<feature type="compositionally biased region" description="Low complexity" evidence="3">
    <location>
        <begin position="203"/>
        <end position="218"/>
    </location>
</feature>
<feature type="compositionally biased region" description="Basic and acidic residues" evidence="3">
    <location>
        <begin position="168"/>
        <end position="179"/>
    </location>
</feature>
<evidence type="ECO:0000256" key="2">
    <source>
        <dbReference type="ARBA" id="ARBA00022840"/>
    </source>
</evidence>
<dbReference type="SMART" id="SM00368">
    <property type="entry name" value="LRR_RI"/>
    <property type="match status" value="4"/>
</dbReference>
<comment type="caution">
    <text evidence="5">The sequence shown here is derived from an EMBL/GenBank/DDBJ whole genome shotgun (WGS) entry which is preliminary data.</text>
</comment>
<evidence type="ECO:0000313" key="5">
    <source>
        <dbReference type="EMBL" id="CAE7230071.1"/>
    </source>
</evidence>
<protein>
    <submittedName>
        <fullName evidence="5">NLRC3 protein</fullName>
    </submittedName>
</protein>
<keyword evidence="1" id="KW-0547">Nucleotide-binding</keyword>
<dbReference type="Proteomes" id="UP000604046">
    <property type="component" value="Unassembled WGS sequence"/>
</dbReference>
<name>A0A812KIF6_9DINO</name>
<feature type="region of interest" description="Disordered" evidence="3">
    <location>
        <begin position="18"/>
        <end position="67"/>
    </location>
</feature>
<feature type="compositionally biased region" description="Basic and acidic residues" evidence="3">
    <location>
        <begin position="138"/>
        <end position="153"/>
    </location>
</feature>
<gene>
    <name evidence="5" type="primary">NLRC3</name>
    <name evidence="5" type="ORF">SNAT2548_LOCUS9311</name>
</gene>
<feature type="region of interest" description="Disordered" evidence="3">
    <location>
        <begin position="138"/>
        <end position="157"/>
    </location>
</feature>
<proteinExistence type="predicted"/>
<dbReference type="SUPFAM" id="SSF52047">
    <property type="entry name" value="RNI-like"/>
    <property type="match status" value="2"/>
</dbReference>
<keyword evidence="6" id="KW-1185">Reference proteome</keyword>
<sequence length="1702" mass="186776">VCLRRHRMQPPFSDVVPQVSLPGVPNGTEPAEALEVGPRNPVAGLRGSSSNHEEPHEDESGTGSRRRSLLGQVAQAMRDLVSIRTQVQHLETLVQDVADELAPVCSQKLQDLTELSEAGHADQTGRVQRLREAEGRLQSMRPREAPEAEHHVNLEAPTPLLEALEAARRPEEPSHMPSERDEDTILQSSGAAGPESPGADVQSSAGLPAEEGSASASSCAPEHAAYSAKVPKGIRAKDVAALVEENREWMEEPTEREGLTGSKNMYDICANLIIAKTTSIERVVELSQEDVEAISRSLETGATESIFEKGTLQCRKGVRLGGVPVEHLTIQGILCEEGDLRVKYWQSGDERHHTWMTTEKHGRMQGVAAIPEKLRGLKLGEKNARRNKKRLKVEGTVVVLRSGVAFVDVTEQGKFAPLCGFVSHYWGQETIEFSQILLQHAKKVYPEDPGEVCYYVCTFSNNQHCVDLGGDDLAQSPFNLALEHIASCYRERQEPMYGAVMMFDAACAPLTRIWCVYEIFRCHSLGLTLDLFSIDGQLSRTSKSPLMNLIIEQLTEINLKDVGSSEREDKLKIEAKISEHPGGWTAVLGKIQLQVMDLLTFAGSLAITRNIFTGKQVEPEEIELKDLSTGEVRLSNAIIDACIEGQLRRILLLGPGGSGKTVFTREVVRRVVDWARQDPAAAGVVPVRVPLAELAQHVQDFGEDPLWSWAERAFGTDSRELFRGDVKLLLVLDGFDEAGAARRRIVDWLQGWLEAHSSCCVCVVMTSRPSGTDQVLEADDIVRDAMHIPVLAQLSETRFVTPDPLPEKSYVELQGSYVELQGSSRLATNRVASIAQGFWLTRVELATKLFEVFGKLIRRHLDFHRDKLKVRRKDPRRILSAALMLQGPADAARARDGVLEQMLREAGGDPTNPYKMGIVWTDGTCEEDHKIEDIELHHPPYAVYLCQMLAEGGGLQGREVDDTDVTLQLAGECHFLLTGDLQVGDVIVLSDEEESKNLQLLPHQRCFVLTMDRAVTECPAEFTELTTQTELATGLCFQPLELLPLTKIAAARIAKCRQDELCALATEVWQTPLMASLLGKYREEHEELPAAAGSELELMRFAVEALLAQAEQRTGSSGLREVLRHVCLRTLEDGQRLLQEADFAGKEVVFHEALRGHLSFFEPATGQDAVQIYHLRMHELLAAEAWRDSEPPARHPRGWQNAFGKVQVQRMLQGALRYFLMLEMPDMAQGPEVQVDLSGMRHPLAAAETEILLDGLPVCLEPLTEKFLLHLPSDSSVGPKGARGLTEALRRCKVLRELDFKSVDIGLGLEAKEAAAANALHGLQELTHLKLDLSNNQCGTKGCSSLAEALSHLPMLTAVELVLDYLDLGAEEAVTLASALRSLQDLTQLKLSFSWHCTIRPEGWQSLAEALGHLPKLAALELDLQWCQAQLGAEEAATLASALRGLQDLTRLKLHVQIGPEGCHSLAEALGHLPKLAALDLLFSNCKRGLCIDDVAFFPGVEAAAALPDALAGLHELQQLTLNLMGWQTGAEWGASLARSLTAISELRELNLCLHSIQLGAEGGAALAQTLVSLNKLRKLNLTLDWAELGEDGGKSLAQALGQLLKLTKLRLEISGLRTEEAVALAGALGNLTELREVNLLFGKSPLVGLPVCLKWAEALRQLTAMAKLVIDLHGCGIGEEEKPELRAALGALLATEKQIWL</sequence>
<dbReference type="InterPro" id="IPR045203">
    <property type="entry name" value="RanGAP1/2"/>
</dbReference>
<dbReference type="InterPro" id="IPR032675">
    <property type="entry name" value="LRR_dom_sf"/>
</dbReference>
<evidence type="ECO:0000256" key="3">
    <source>
        <dbReference type="SAM" id="MobiDB-lite"/>
    </source>
</evidence>
<dbReference type="PANTHER" id="PTHR46761">
    <property type="entry name" value="RAN GTPASE-ACTIVATING PROTEIN 1"/>
    <property type="match status" value="1"/>
</dbReference>
<keyword evidence="2" id="KW-0067">ATP-binding</keyword>
<dbReference type="EMBL" id="CAJNDS010000716">
    <property type="protein sequence ID" value="CAE7230071.1"/>
    <property type="molecule type" value="Genomic_DNA"/>
</dbReference>
<feature type="region of interest" description="Disordered" evidence="3">
    <location>
        <begin position="168"/>
        <end position="218"/>
    </location>
</feature>
<reference evidence="5" key="1">
    <citation type="submission" date="2021-02" db="EMBL/GenBank/DDBJ databases">
        <authorList>
            <person name="Dougan E. K."/>
            <person name="Rhodes N."/>
            <person name="Thang M."/>
            <person name="Chan C."/>
        </authorList>
    </citation>
    <scope>NUCLEOTIDE SEQUENCE</scope>
</reference>
<dbReference type="Gene3D" id="3.40.50.300">
    <property type="entry name" value="P-loop containing nucleotide triphosphate hydrolases"/>
    <property type="match status" value="1"/>
</dbReference>
<feature type="non-terminal residue" evidence="5">
    <location>
        <position position="1"/>
    </location>
</feature>
<dbReference type="OrthoDB" id="184583at2759"/>
<dbReference type="PANTHER" id="PTHR46761:SF2">
    <property type="entry name" value="RAN GTPASE-ACTIVATING PROTEIN 1"/>
    <property type="match status" value="1"/>
</dbReference>
<dbReference type="GO" id="GO:0005096">
    <property type="term" value="F:GTPase activator activity"/>
    <property type="evidence" value="ECO:0007669"/>
    <property type="project" value="InterPro"/>
</dbReference>
<accession>A0A812KIF6</accession>
<dbReference type="InterPro" id="IPR027417">
    <property type="entry name" value="P-loop_NTPase"/>
</dbReference>
<evidence type="ECO:0000313" key="6">
    <source>
        <dbReference type="Proteomes" id="UP000604046"/>
    </source>
</evidence>
<dbReference type="InterPro" id="IPR007111">
    <property type="entry name" value="NACHT_NTPase"/>
</dbReference>
<dbReference type="Gene3D" id="3.80.10.10">
    <property type="entry name" value="Ribonuclease Inhibitor"/>
    <property type="match status" value="4"/>
</dbReference>
<dbReference type="GO" id="GO:0005524">
    <property type="term" value="F:ATP binding"/>
    <property type="evidence" value="ECO:0007669"/>
    <property type="project" value="UniProtKB-KW"/>
</dbReference>
<evidence type="ECO:0000259" key="4">
    <source>
        <dbReference type="Pfam" id="PF05729"/>
    </source>
</evidence>
<evidence type="ECO:0000256" key="1">
    <source>
        <dbReference type="ARBA" id="ARBA00022741"/>
    </source>
</evidence>
<dbReference type="SUPFAM" id="SSF52540">
    <property type="entry name" value="P-loop containing nucleoside triphosphate hydrolases"/>
    <property type="match status" value="1"/>
</dbReference>
<organism evidence="5 6">
    <name type="scientific">Symbiodinium natans</name>
    <dbReference type="NCBI Taxonomy" id="878477"/>
    <lineage>
        <taxon>Eukaryota</taxon>
        <taxon>Sar</taxon>
        <taxon>Alveolata</taxon>
        <taxon>Dinophyceae</taxon>
        <taxon>Suessiales</taxon>
        <taxon>Symbiodiniaceae</taxon>
        <taxon>Symbiodinium</taxon>
    </lineage>
</organism>